<protein>
    <submittedName>
        <fullName evidence="3">GNAT family N-acetyltransferase</fullName>
    </submittedName>
</protein>
<dbReference type="SUPFAM" id="SSF55729">
    <property type="entry name" value="Acyl-CoA N-acyltransferases (Nat)"/>
    <property type="match status" value="1"/>
</dbReference>
<name>A0A418ZQ79_9RHOB</name>
<evidence type="ECO:0000259" key="2">
    <source>
        <dbReference type="PROSITE" id="PS51186"/>
    </source>
</evidence>
<dbReference type="PROSITE" id="PS51186">
    <property type="entry name" value="GNAT"/>
    <property type="match status" value="1"/>
</dbReference>
<dbReference type="Gene3D" id="3.40.630.30">
    <property type="match status" value="1"/>
</dbReference>
<dbReference type="PANTHER" id="PTHR13947">
    <property type="entry name" value="GNAT FAMILY N-ACETYLTRANSFERASE"/>
    <property type="match status" value="1"/>
</dbReference>
<keyword evidence="4" id="KW-1185">Reference proteome</keyword>
<dbReference type="OrthoDB" id="9804026at2"/>
<dbReference type="CDD" id="cd04301">
    <property type="entry name" value="NAT_SF"/>
    <property type="match status" value="1"/>
</dbReference>
<dbReference type="InterPro" id="IPR016181">
    <property type="entry name" value="Acyl_CoA_acyltransferase"/>
</dbReference>
<comment type="caution">
    <text evidence="3">The sequence shown here is derived from an EMBL/GenBank/DDBJ whole genome shotgun (WGS) entry which is preliminary data.</text>
</comment>
<reference evidence="3 4" key="1">
    <citation type="submission" date="2018-09" db="EMBL/GenBank/DDBJ databases">
        <title>Paracoccus onubensis nov. sp. a moderate halophilic bacterium isolated from Gruta de las Maravillas (Aracena, Spain).</title>
        <authorList>
            <person name="Jurado V."/>
            <person name="Gutierrez-Patricio S."/>
            <person name="Gonzalez-Pimentel J.L."/>
            <person name="Laiz L."/>
            <person name="Saiz-Jimenez C."/>
        </authorList>
    </citation>
    <scope>NUCLEOTIDE SEQUENCE [LARGE SCALE GENOMIC DNA]</scope>
    <source>
        <strain evidence="3 4">DSM 19484</strain>
    </source>
</reference>
<dbReference type="AlphaFoldDB" id="A0A418ZQ79"/>
<dbReference type="Pfam" id="PF00583">
    <property type="entry name" value="Acetyltransf_1"/>
    <property type="match status" value="1"/>
</dbReference>
<proteinExistence type="predicted"/>
<accession>A0A418ZQ79</accession>
<sequence length="140" mass="14929">MSPEALAALHARCFTLPPPWPATAFAAMLDMPGVFLLTEGRDAFLLGRALAGEAELLTLAVAPEARRGGVGRRLTAAFAGRAARMGADQAFLEVACDNLAARALYSAQGWLEAGRRRRYYGPATDAIVMRLTLRVIQEGG</sequence>
<dbReference type="InterPro" id="IPR050769">
    <property type="entry name" value="NAT_camello-type"/>
</dbReference>
<evidence type="ECO:0000313" key="4">
    <source>
        <dbReference type="Proteomes" id="UP000285530"/>
    </source>
</evidence>
<gene>
    <name evidence="3" type="ORF">D3P06_16705</name>
</gene>
<dbReference type="PANTHER" id="PTHR13947:SF37">
    <property type="entry name" value="LD18367P"/>
    <property type="match status" value="1"/>
</dbReference>
<keyword evidence="1 3" id="KW-0808">Transferase</keyword>
<organism evidence="3 4">
    <name type="scientific">Paracoccus aestuarii</name>
    <dbReference type="NCBI Taxonomy" id="453842"/>
    <lineage>
        <taxon>Bacteria</taxon>
        <taxon>Pseudomonadati</taxon>
        <taxon>Pseudomonadota</taxon>
        <taxon>Alphaproteobacteria</taxon>
        <taxon>Rhodobacterales</taxon>
        <taxon>Paracoccaceae</taxon>
        <taxon>Paracoccus</taxon>
    </lineage>
</organism>
<dbReference type="EMBL" id="QZEV01000134">
    <property type="protein sequence ID" value="RJK97379.1"/>
    <property type="molecule type" value="Genomic_DNA"/>
</dbReference>
<dbReference type="GO" id="GO:0008080">
    <property type="term" value="F:N-acetyltransferase activity"/>
    <property type="evidence" value="ECO:0007669"/>
    <property type="project" value="InterPro"/>
</dbReference>
<dbReference type="Proteomes" id="UP000285530">
    <property type="component" value="Unassembled WGS sequence"/>
</dbReference>
<evidence type="ECO:0000313" key="3">
    <source>
        <dbReference type="EMBL" id="RJK97379.1"/>
    </source>
</evidence>
<dbReference type="InterPro" id="IPR000182">
    <property type="entry name" value="GNAT_dom"/>
</dbReference>
<evidence type="ECO:0000256" key="1">
    <source>
        <dbReference type="ARBA" id="ARBA00022679"/>
    </source>
</evidence>
<dbReference type="RefSeq" id="WP_119887621.1">
    <property type="nucleotide sequence ID" value="NZ_CP067169.1"/>
</dbReference>
<feature type="domain" description="N-acetyltransferase" evidence="2">
    <location>
        <begin position="1"/>
        <end position="134"/>
    </location>
</feature>